<comment type="subcellular location">
    <subcellularLocation>
        <location evidence="1">Membrane</location>
        <topology evidence="1">Multi-pass membrane protein</topology>
    </subcellularLocation>
</comment>
<feature type="transmembrane region" description="Helical" evidence="6">
    <location>
        <begin position="77"/>
        <end position="95"/>
    </location>
</feature>
<dbReference type="GO" id="GO:0006890">
    <property type="term" value="P:retrograde vesicle-mediated transport, Golgi to endoplasmic reticulum"/>
    <property type="evidence" value="ECO:0007669"/>
    <property type="project" value="TreeGrafter"/>
</dbReference>
<dbReference type="GO" id="GO:0000139">
    <property type="term" value="C:Golgi membrane"/>
    <property type="evidence" value="ECO:0007669"/>
    <property type="project" value="TreeGrafter"/>
</dbReference>
<evidence type="ECO:0000256" key="5">
    <source>
        <dbReference type="ARBA" id="ARBA00023136"/>
    </source>
</evidence>
<evidence type="ECO:0000256" key="6">
    <source>
        <dbReference type="SAM" id="Phobius"/>
    </source>
</evidence>
<comment type="caution">
    <text evidence="7">The sequence shown here is derived from an EMBL/GenBank/DDBJ whole genome shotgun (WGS) entry which is preliminary data.</text>
</comment>
<dbReference type="PANTHER" id="PTHR10743">
    <property type="entry name" value="PROTEIN RER1"/>
    <property type="match status" value="1"/>
</dbReference>
<keyword evidence="8" id="KW-1185">Reference proteome</keyword>
<keyword evidence="4 6" id="KW-1133">Transmembrane helix</keyword>
<dbReference type="InterPro" id="IPR004932">
    <property type="entry name" value="Rer1"/>
</dbReference>
<reference evidence="7 8" key="1">
    <citation type="journal article" date="2022" name="Nat. Plants">
        <title>Genomes of leafy and leafless Platanthera orchids illuminate the evolution of mycoheterotrophy.</title>
        <authorList>
            <person name="Li M.H."/>
            <person name="Liu K.W."/>
            <person name="Li Z."/>
            <person name="Lu H.C."/>
            <person name="Ye Q.L."/>
            <person name="Zhang D."/>
            <person name="Wang J.Y."/>
            <person name="Li Y.F."/>
            <person name="Zhong Z.M."/>
            <person name="Liu X."/>
            <person name="Yu X."/>
            <person name="Liu D.K."/>
            <person name="Tu X.D."/>
            <person name="Liu B."/>
            <person name="Hao Y."/>
            <person name="Liao X.Y."/>
            <person name="Jiang Y.T."/>
            <person name="Sun W.H."/>
            <person name="Chen J."/>
            <person name="Chen Y.Q."/>
            <person name="Ai Y."/>
            <person name="Zhai J.W."/>
            <person name="Wu S.S."/>
            <person name="Zhou Z."/>
            <person name="Hsiao Y.Y."/>
            <person name="Wu W.L."/>
            <person name="Chen Y.Y."/>
            <person name="Lin Y.F."/>
            <person name="Hsu J.L."/>
            <person name="Li C.Y."/>
            <person name="Wang Z.W."/>
            <person name="Zhao X."/>
            <person name="Zhong W.Y."/>
            <person name="Ma X.K."/>
            <person name="Ma L."/>
            <person name="Huang J."/>
            <person name="Chen G.Z."/>
            <person name="Huang M.Z."/>
            <person name="Huang L."/>
            <person name="Peng D.H."/>
            <person name="Luo Y.B."/>
            <person name="Zou S.Q."/>
            <person name="Chen S.P."/>
            <person name="Lan S."/>
            <person name="Tsai W.C."/>
            <person name="Van de Peer Y."/>
            <person name="Liu Z.J."/>
        </authorList>
    </citation>
    <scope>NUCLEOTIDE SEQUENCE [LARGE SCALE GENOMIC DNA]</scope>
    <source>
        <strain evidence="7">Lor287</strain>
    </source>
</reference>
<evidence type="ECO:0000256" key="4">
    <source>
        <dbReference type="ARBA" id="ARBA00022989"/>
    </source>
</evidence>
<keyword evidence="5 6" id="KW-0472">Membrane</keyword>
<dbReference type="Pfam" id="PF03248">
    <property type="entry name" value="Rer1"/>
    <property type="match status" value="1"/>
</dbReference>
<proteinExistence type="inferred from homology"/>
<dbReference type="EMBL" id="JBBWWQ010000020">
    <property type="protein sequence ID" value="KAK8917067.1"/>
    <property type="molecule type" value="Genomic_DNA"/>
</dbReference>
<feature type="transmembrane region" description="Helical" evidence="6">
    <location>
        <begin position="133"/>
        <end position="151"/>
    </location>
</feature>
<comment type="similarity">
    <text evidence="2">Belongs to the RER1 family.</text>
</comment>
<dbReference type="Proteomes" id="UP001418222">
    <property type="component" value="Unassembled WGS sequence"/>
</dbReference>
<sequence>MDSSSSSAGTSAFPSDENRSFNSGRIPSISSLTAAVSTRYQYYLDKATPLVLLRWVSFVVLVFIYAIRVVLLEGFYIVSYGLGIYMLNLFIAFLSPQVDPETQQLLDSDVPALPTRSSDEFRPFVRRLLEFKFWYSMTKAFIIALAMTFFSVFDVPVFWPILLFYWLVLFTVTMKRQIVHMIKYRYVPFNFGKQVYQISFSLPTSQAYNSQPIFYYCSVTTNGGQFLPRMLVLRKVQPDEVMVSTL</sequence>
<name>A0AAP0AWM9_9ASPA</name>
<gene>
    <name evidence="7" type="primary">RER1A</name>
    <name evidence="7" type="ORF">KSP39_PZI023375</name>
</gene>
<accession>A0AAP0AWM9</accession>
<dbReference type="GO" id="GO:0005783">
    <property type="term" value="C:endoplasmic reticulum"/>
    <property type="evidence" value="ECO:0007669"/>
    <property type="project" value="GOC"/>
</dbReference>
<evidence type="ECO:0000256" key="2">
    <source>
        <dbReference type="ARBA" id="ARBA00006070"/>
    </source>
</evidence>
<evidence type="ECO:0000313" key="7">
    <source>
        <dbReference type="EMBL" id="KAK8917067.1"/>
    </source>
</evidence>
<protein>
    <submittedName>
        <fullName evidence="7">Protein RER1A</fullName>
    </submittedName>
</protein>
<evidence type="ECO:0000256" key="3">
    <source>
        <dbReference type="ARBA" id="ARBA00022692"/>
    </source>
</evidence>
<feature type="transmembrane region" description="Helical" evidence="6">
    <location>
        <begin position="157"/>
        <end position="174"/>
    </location>
</feature>
<feature type="transmembrane region" description="Helical" evidence="6">
    <location>
        <begin position="51"/>
        <end position="71"/>
    </location>
</feature>
<evidence type="ECO:0000256" key="1">
    <source>
        <dbReference type="ARBA" id="ARBA00004141"/>
    </source>
</evidence>
<dbReference type="AlphaFoldDB" id="A0AAP0AWM9"/>
<dbReference type="PANTHER" id="PTHR10743:SF28">
    <property type="entry name" value="PROTEIN RER1C"/>
    <property type="match status" value="1"/>
</dbReference>
<dbReference type="GO" id="GO:0006621">
    <property type="term" value="P:protein retention in ER lumen"/>
    <property type="evidence" value="ECO:0007669"/>
    <property type="project" value="TreeGrafter"/>
</dbReference>
<organism evidence="7 8">
    <name type="scientific">Platanthera zijinensis</name>
    <dbReference type="NCBI Taxonomy" id="2320716"/>
    <lineage>
        <taxon>Eukaryota</taxon>
        <taxon>Viridiplantae</taxon>
        <taxon>Streptophyta</taxon>
        <taxon>Embryophyta</taxon>
        <taxon>Tracheophyta</taxon>
        <taxon>Spermatophyta</taxon>
        <taxon>Magnoliopsida</taxon>
        <taxon>Liliopsida</taxon>
        <taxon>Asparagales</taxon>
        <taxon>Orchidaceae</taxon>
        <taxon>Orchidoideae</taxon>
        <taxon>Orchideae</taxon>
        <taxon>Orchidinae</taxon>
        <taxon>Platanthera</taxon>
    </lineage>
</organism>
<evidence type="ECO:0000313" key="8">
    <source>
        <dbReference type="Proteomes" id="UP001418222"/>
    </source>
</evidence>
<keyword evidence="3 6" id="KW-0812">Transmembrane</keyword>